<name>A0A0L0W795_GOTPU</name>
<dbReference type="PATRIC" id="fig|1503.3.peg.723"/>
<comment type="caution">
    <text evidence="1">The sequence shown here is derived from an EMBL/GenBank/DDBJ whole genome shotgun (WGS) entry which is preliminary data.</text>
</comment>
<dbReference type="Pfam" id="PF12982">
    <property type="entry name" value="DUF3866"/>
    <property type="match status" value="1"/>
</dbReference>
<organism evidence="1 2">
    <name type="scientific">Gottschalkia purinilytica</name>
    <name type="common">Clostridium purinilyticum</name>
    <dbReference type="NCBI Taxonomy" id="1503"/>
    <lineage>
        <taxon>Bacteria</taxon>
        <taxon>Bacillati</taxon>
        <taxon>Bacillota</taxon>
        <taxon>Tissierellia</taxon>
        <taxon>Tissierellales</taxon>
        <taxon>Gottschalkiaceae</taxon>
        <taxon>Gottschalkia</taxon>
    </lineage>
</organism>
<accession>A0A0L0W795</accession>
<dbReference type="STRING" id="1503.CLPU_17c00430"/>
<gene>
    <name evidence="1" type="ORF">CLPU_17c00430</name>
</gene>
<protein>
    <submittedName>
        <fullName evidence="1">Uncharacterized protein</fullName>
    </submittedName>
</protein>
<reference evidence="2" key="1">
    <citation type="submission" date="2015-07" db="EMBL/GenBank/DDBJ databases">
        <title>Draft genome sequence of the purine-degrading Gottschalkia purinilyticum DSM 1384 (formerly Clostridium purinilyticum).</title>
        <authorList>
            <person name="Poehlein A."/>
            <person name="Schiel-Bengelsdorf B."/>
            <person name="Bengelsdorf F.R."/>
            <person name="Daniel R."/>
            <person name="Duerre P."/>
        </authorList>
    </citation>
    <scope>NUCLEOTIDE SEQUENCE [LARGE SCALE GENOMIC DNA]</scope>
    <source>
        <strain evidence="2">DSM 1384</strain>
    </source>
</reference>
<evidence type="ECO:0000313" key="2">
    <source>
        <dbReference type="Proteomes" id="UP000037267"/>
    </source>
</evidence>
<sequence>MKLRYTPIQMKCFAAEEQESPYHEKIKQFESLEGSLFIVGTLHSMLAPVAAMIKYIDPSVKINYIMTDAGALPIHFSKTVKDLKAKGIIENTITVGHSFGGDMECVNIYTGIIASKEVLNSDITIITMGPGIVGTDTKYGFTGIEQGYIIDAINSLGGTSIAIPRISFADKRERHKGISHHSITILNEIVKSRTNVVMPKINDENMKYLNKQITDVNLDDKHRIIYEDGEQIKEALNKYNLKIKTMGRGYEEDKEFFTTLGAVGKSAINLLKDRL</sequence>
<dbReference type="AlphaFoldDB" id="A0A0L0W795"/>
<proteinExistence type="predicted"/>
<dbReference type="InterPro" id="IPR024479">
    <property type="entry name" value="DUF3866"/>
</dbReference>
<evidence type="ECO:0000313" key="1">
    <source>
        <dbReference type="EMBL" id="KNF07418.1"/>
    </source>
</evidence>
<dbReference type="Proteomes" id="UP000037267">
    <property type="component" value="Unassembled WGS sequence"/>
</dbReference>
<keyword evidence="2" id="KW-1185">Reference proteome</keyword>
<dbReference type="EMBL" id="LGSS01000017">
    <property type="protein sequence ID" value="KNF07418.1"/>
    <property type="molecule type" value="Genomic_DNA"/>
</dbReference>